<accession>A0A1Z5HUW9</accession>
<dbReference type="EMBL" id="BDGJ01000126">
    <property type="protein sequence ID" value="GAW93312.1"/>
    <property type="molecule type" value="Genomic_DNA"/>
</dbReference>
<evidence type="ECO:0000313" key="1">
    <source>
        <dbReference type="EMBL" id="GAW93312.1"/>
    </source>
</evidence>
<dbReference type="NCBIfam" id="TIGR01909">
    <property type="entry name" value="C_GCAxxG_C_C"/>
    <property type="match status" value="1"/>
</dbReference>
<dbReference type="Pfam" id="PF09719">
    <property type="entry name" value="C_GCAxxG_C_C"/>
    <property type="match status" value="1"/>
</dbReference>
<protein>
    <submittedName>
        <fullName evidence="1">C_GCAxxG_C_C family protein</fullName>
    </submittedName>
</protein>
<dbReference type="InterPro" id="IPR036280">
    <property type="entry name" value="Multihaem_cyt_sf"/>
</dbReference>
<reference evidence="2" key="1">
    <citation type="journal article" date="2017" name="Appl. Environ. Microbiol.">
        <title>Genomic analysis of Calderihabitans maritimus KKC1, a thermophilic hydrogenogenic carboxydotrophic bacterium isolated from marine sediment.</title>
        <authorList>
            <person name="Omae K."/>
            <person name="Yoneda Y."/>
            <person name="Fukuyama Y."/>
            <person name="Yoshida T."/>
            <person name="Sako Y."/>
        </authorList>
    </citation>
    <scope>NUCLEOTIDE SEQUENCE [LARGE SCALE GENOMIC DNA]</scope>
    <source>
        <strain evidence="2">KKC1</strain>
    </source>
</reference>
<dbReference type="InterPro" id="IPR010181">
    <property type="entry name" value="CGCAxxGCC_motif"/>
</dbReference>
<proteinExistence type="predicted"/>
<sequence>MSETLIMEARNKAGNYFREGYNCAESIFLTFRELLMPELDANLVKLASGLGGGLGHAGCSCGALTGSVVVLGLLRGRTSTDMAGRDAIYELSREFHDRFKENFGKTCCRVLNPYEYDTKEHLRHCLKITGNTSKLLMAFLLEKQIVSTENHLS</sequence>
<dbReference type="AlphaFoldDB" id="A0A1Z5HUW9"/>
<evidence type="ECO:0000313" key="2">
    <source>
        <dbReference type="Proteomes" id="UP000197032"/>
    </source>
</evidence>
<gene>
    <name evidence="1" type="ORF">KKC1_24490</name>
</gene>
<name>A0A1Z5HUW9_9FIRM</name>
<comment type="caution">
    <text evidence="1">The sequence shown here is derived from an EMBL/GenBank/DDBJ whole genome shotgun (WGS) entry which is preliminary data.</text>
</comment>
<dbReference type="OrthoDB" id="1624765at2"/>
<dbReference type="SUPFAM" id="SSF48695">
    <property type="entry name" value="Multiheme cytochromes"/>
    <property type="match status" value="1"/>
</dbReference>
<organism evidence="1 2">
    <name type="scientific">Calderihabitans maritimus</name>
    <dbReference type="NCBI Taxonomy" id="1246530"/>
    <lineage>
        <taxon>Bacteria</taxon>
        <taxon>Bacillati</taxon>
        <taxon>Bacillota</taxon>
        <taxon>Clostridia</taxon>
        <taxon>Neomoorellales</taxon>
        <taxon>Calderihabitantaceae</taxon>
        <taxon>Calderihabitans</taxon>
    </lineage>
</organism>
<keyword evidence="2" id="KW-1185">Reference proteome</keyword>
<dbReference type="Proteomes" id="UP000197032">
    <property type="component" value="Unassembled WGS sequence"/>
</dbReference>
<dbReference type="RefSeq" id="WP_088554477.1">
    <property type="nucleotide sequence ID" value="NZ_BDGJ01000126.1"/>
</dbReference>